<dbReference type="SUPFAM" id="SSF53850">
    <property type="entry name" value="Periplasmic binding protein-like II"/>
    <property type="match status" value="1"/>
</dbReference>
<dbReference type="PROSITE" id="PS50931">
    <property type="entry name" value="HTH_LYSR"/>
    <property type="match status" value="1"/>
</dbReference>
<organism evidence="6 7">
    <name type="scientific">Listeria grayi FSL F6-1183</name>
    <dbReference type="NCBI Taxonomy" id="1265827"/>
    <lineage>
        <taxon>Bacteria</taxon>
        <taxon>Bacillati</taxon>
        <taxon>Bacillota</taxon>
        <taxon>Bacilli</taxon>
        <taxon>Bacillales</taxon>
        <taxon>Listeriaceae</taxon>
        <taxon>Listeria</taxon>
    </lineage>
</organism>
<dbReference type="InterPro" id="IPR005119">
    <property type="entry name" value="LysR_subst-bd"/>
</dbReference>
<dbReference type="PANTHER" id="PTHR30419">
    <property type="entry name" value="HTH-TYPE TRANSCRIPTIONAL REGULATOR YBHD"/>
    <property type="match status" value="1"/>
</dbReference>
<gene>
    <name evidence="6" type="ORF">LMUR_01185</name>
</gene>
<dbReference type="GO" id="GO:0003677">
    <property type="term" value="F:DNA binding"/>
    <property type="evidence" value="ECO:0007669"/>
    <property type="project" value="UniProtKB-KW"/>
</dbReference>
<dbReference type="Gene3D" id="1.10.10.10">
    <property type="entry name" value="Winged helix-like DNA-binding domain superfamily/Winged helix DNA-binding domain"/>
    <property type="match status" value="1"/>
</dbReference>
<evidence type="ECO:0000256" key="1">
    <source>
        <dbReference type="ARBA" id="ARBA00009437"/>
    </source>
</evidence>
<dbReference type="Pfam" id="PF00126">
    <property type="entry name" value="HTH_1"/>
    <property type="match status" value="1"/>
</dbReference>
<dbReference type="SUPFAM" id="SSF46785">
    <property type="entry name" value="Winged helix' DNA-binding domain"/>
    <property type="match status" value="1"/>
</dbReference>
<feature type="domain" description="HTH lysR-type" evidence="5">
    <location>
        <begin position="1"/>
        <end position="60"/>
    </location>
</feature>
<dbReference type="EMBL" id="AODG01000003">
    <property type="protein sequence ID" value="EUJ30444.1"/>
    <property type="molecule type" value="Genomic_DNA"/>
</dbReference>
<evidence type="ECO:0000313" key="6">
    <source>
        <dbReference type="EMBL" id="EUJ30444.1"/>
    </source>
</evidence>
<name>A0A829R9M7_LISGR</name>
<dbReference type="InterPro" id="IPR036388">
    <property type="entry name" value="WH-like_DNA-bd_sf"/>
</dbReference>
<dbReference type="GO" id="GO:0005829">
    <property type="term" value="C:cytosol"/>
    <property type="evidence" value="ECO:0007669"/>
    <property type="project" value="TreeGrafter"/>
</dbReference>
<dbReference type="FunFam" id="1.10.10.10:FF:000001">
    <property type="entry name" value="LysR family transcriptional regulator"/>
    <property type="match status" value="1"/>
</dbReference>
<dbReference type="AlphaFoldDB" id="A0A829R9M7"/>
<comment type="similarity">
    <text evidence="1">Belongs to the LysR transcriptional regulatory family.</text>
</comment>
<dbReference type="Pfam" id="PF03466">
    <property type="entry name" value="LysR_substrate"/>
    <property type="match status" value="1"/>
</dbReference>
<dbReference type="RefSeq" id="WP_036103627.1">
    <property type="nucleotide sequence ID" value="NZ_AODG01000003.1"/>
</dbReference>
<evidence type="ECO:0000256" key="2">
    <source>
        <dbReference type="ARBA" id="ARBA00023015"/>
    </source>
</evidence>
<dbReference type="InterPro" id="IPR000847">
    <property type="entry name" value="LysR_HTH_N"/>
</dbReference>
<dbReference type="InterPro" id="IPR050950">
    <property type="entry name" value="HTH-type_LysR_regulators"/>
</dbReference>
<keyword evidence="2" id="KW-0805">Transcription regulation</keyword>
<dbReference type="PRINTS" id="PR00039">
    <property type="entry name" value="HTHLYSR"/>
</dbReference>
<dbReference type="GO" id="GO:0003700">
    <property type="term" value="F:DNA-binding transcription factor activity"/>
    <property type="evidence" value="ECO:0007669"/>
    <property type="project" value="InterPro"/>
</dbReference>
<evidence type="ECO:0000259" key="5">
    <source>
        <dbReference type="PROSITE" id="PS50931"/>
    </source>
</evidence>
<dbReference type="InterPro" id="IPR036390">
    <property type="entry name" value="WH_DNA-bd_sf"/>
</dbReference>
<comment type="caution">
    <text evidence="6">The sequence shown here is derived from an EMBL/GenBank/DDBJ whole genome shotgun (WGS) entry which is preliminary data.</text>
</comment>
<dbReference type="Gene3D" id="3.40.190.290">
    <property type="match status" value="1"/>
</dbReference>
<evidence type="ECO:0000256" key="4">
    <source>
        <dbReference type="ARBA" id="ARBA00023163"/>
    </source>
</evidence>
<sequence>MNLKDLEYFQQVVTDRNFTETARAYKVSQPTVTYAIKRLEEELGTKLIIRNQAHHSLIITEAGKILSAHIKKMMKELNIARTEIARLTDKKIKCGLPPIIGNYYFPKLSVRLLEQGFMKSIDIISGGSRDLYQLLKTGQIDTAILGSTQAISDKELTSRLLVEKPFMIVVSPNHPLAKRESIAFSELKNEPFVLFNEHFVHSSGFHTLIEQTDFEPNIIYENSDLNILKGMIHEQIGIGFLVELAVHANDDLVSIPISDLEQPTFMISVVTRKQVTQSDYQREIVEFITSSTDNEIKEK</sequence>
<evidence type="ECO:0000313" key="7">
    <source>
        <dbReference type="Proteomes" id="UP000019251"/>
    </source>
</evidence>
<accession>A0A829R9M7</accession>
<dbReference type="PANTHER" id="PTHR30419:SF8">
    <property type="entry name" value="NITROGEN ASSIMILATION TRANSCRIPTIONAL ACTIVATOR-RELATED"/>
    <property type="match status" value="1"/>
</dbReference>
<dbReference type="Proteomes" id="UP000019251">
    <property type="component" value="Unassembled WGS sequence"/>
</dbReference>
<keyword evidence="3" id="KW-0238">DNA-binding</keyword>
<proteinExistence type="inferred from homology"/>
<protein>
    <submittedName>
        <fullName evidence="6">Malolactic regulator</fullName>
    </submittedName>
</protein>
<keyword evidence="4" id="KW-0804">Transcription</keyword>
<reference evidence="6 7" key="1">
    <citation type="submission" date="2012-12" db="EMBL/GenBank/DDBJ databases">
        <title>Novel taxa of Listeriaceae from agricultural environments in the United States.</title>
        <authorList>
            <person name="den Bakker H.C."/>
            <person name="Allred A."/>
            <person name="Warchocki S."/>
            <person name="Wright E.M."/>
            <person name="Burrell A."/>
            <person name="Nightingale K.K."/>
            <person name="Kephart D."/>
            <person name="Wiedmann M."/>
        </authorList>
    </citation>
    <scope>NUCLEOTIDE SEQUENCE [LARGE SCALE GENOMIC DNA]</scope>
    <source>
        <strain evidence="6 7">FSL F6-1183</strain>
    </source>
</reference>
<evidence type="ECO:0000256" key="3">
    <source>
        <dbReference type="ARBA" id="ARBA00023125"/>
    </source>
</evidence>